<keyword evidence="5" id="KW-0676">Redox-active center</keyword>
<proteinExistence type="inferred from homology"/>
<evidence type="ECO:0000256" key="4">
    <source>
        <dbReference type="ARBA" id="ARBA00023157"/>
    </source>
</evidence>
<evidence type="ECO:0000256" key="3">
    <source>
        <dbReference type="ARBA" id="ARBA00022982"/>
    </source>
</evidence>
<reference evidence="8 9" key="1">
    <citation type="submission" date="2016-10" db="EMBL/GenBank/DDBJ databases">
        <authorList>
            <person name="de Groot N.N."/>
        </authorList>
    </citation>
    <scope>NUCLEOTIDE SEQUENCE [LARGE SCALE GENOMIC DNA]</scope>
    <source>
        <strain evidence="8 9">DSM 43019</strain>
    </source>
</reference>
<dbReference type="PANTHER" id="PTHR45663">
    <property type="entry name" value="GEO12009P1"/>
    <property type="match status" value="1"/>
</dbReference>
<dbReference type="RefSeq" id="WP_093617149.1">
    <property type="nucleotide sequence ID" value="NZ_BOMT01000001.1"/>
</dbReference>
<dbReference type="Proteomes" id="UP000199645">
    <property type="component" value="Unassembled WGS sequence"/>
</dbReference>
<dbReference type="SUPFAM" id="SSF52833">
    <property type="entry name" value="Thioredoxin-like"/>
    <property type="match status" value="1"/>
</dbReference>
<dbReference type="InterPro" id="IPR013766">
    <property type="entry name" value="Thioredoxin_domain"/>
</dbReference>
<dbReference type="PANTHER" id="PTHR45663:SF11">
    <property type="entry name" value="GEO12009P1"/>
    <property type="match status" value="1"/>
</dbReference>
<gene>
    <name evidence="8" type="ORF">SAMN05421541_108263</name>
</gene>
<dbReference type="FunFam" id="3.40.30.10:FF:000001">
    <property type="entry name" value="Thioredoxin"/>
    <property type="match status" value="1"/>
</dbReference>
<dbReference type="GO" id="GO:0045454">
    <property type="term" value="P:cell redox homeostasis"/>
    <property type="evidence" value="ECO:0007669"/>
    <property type="project" value="TreeGrafter"/>
</dbReference>
<keyword evidence="4" id="KW-1015">Disulfide bond</keyword>
<sequence length="147" mass="15880">MSSIVACERCGQRNRTRPAAPGRPVCGKCKAALPWIAEADGRSFPEVVEKSPMPVLVDFWAPWCGPCRQVTPALEQVARQLAGRIKLVKVNIDTAPGLQRRFQVQAVPTLLVVTGGRVTARRSGAAPAGALRQWVEQHLPAVPARTP</sequence>
<dbReference type="InterPro" id="IPR036249">
    <property type="entry name" value="Thioredoxin-like_sf"/>
</dbReference>
<dbReference type="PRINTS" id="PR00421">
    <property type="entry name" value="THIOREDOXIN"/>
</dbReference>
<dbReference type="InterPro" id="IPR017937">
    <property type="entry name" value="Thioredoxin_CS"/>
</dbReference>
<evidence type="ECO:0000313" key="9">
    <source>
        <dbReference type="Proteomes" id="UP000199645"/>
    </source>
</evidence>
<dbReference type="STRING" id="35752.SAMN05421541_108263"/>
<dbReference type="Gene3D" id="2.30.30.380">
    <property type="entry name" value="Zn-finger domain of Sec23/24"/>
    <property type="match status" value="1"/>
</dbReference>
<dbReference type="OrthoDB" id="9790390at2"/>
<dbReference type="AlphaFoldDB" id="A0A1I2HJQ0"/>
<dbReference type="Pfam" id="PF00085">
    <property type="entry name" value="Thioredoxin"/>
    <property type="match status" value="1"/>
</dbReference>
<keyword evidence="3" id="KW-0249">Electron transport</keyword>
<evidence type="ECO:0000256" key="6">
    <source>
        <dbReference type="NCBIfam" id="TIGR01068"/>
    </source>
</evidence>
<dbReference type="InterPro" id="IPR005746">
    <property type="entry name" value="Thioredoxin"/>
</dbReference>
<dbReference type="PROSITE" id="PS51352">
    <property type="entry name" value="THIOREDOXIN_2"/>
    <property type="match status" value="1"/>
</dbReference>
<dbReference type="Gene3D" id="3.40.30.10">
    <property type="entry name" value="Glutaredoxin"/>
    <property type="match status" value="1"/>
</dbReference>
<evidence type="ECO:0000259" key="7">
    <source>
        <dbReference type="PROSITE" id="PS51352"/>
    </source>
</evidence>
<evidence type="ECO:0000256" key="2">
    <source>
        <dbReference type="ARBA" id="ARBA00022448"/>
    </source>
</evidence>
<dbReference type="GO" id="GO:0015035">
    <property type="term" value="F:protein-disulfide reductase activity"/>
    <property type="evidence" value="ECO:0007669"/>
    <property type="project" value="UniProtKB-UniRule"/>
</dbReference>
<dbReference type="NCBIfam" id="TIGR01068">
    <property type="entry name" value="thioredoxin"/>
    <property type="match status" value="1"/>
</dbReference>
<dbReference type="PROSITE" id="PS00194">
    <property type="entry name" value="THIOREDOXIN_1"/>
    <property type="match status" value="1"/>
</dbReference>
<dbReference type="CDD" id="cd02947">
    <property type="entry name" value="TRX_family"/>
    <property type="match status" value="1"/>
</dbReference>
<evidence type="ECO:0000256" key="5">
    <source>
        <dbReference type="ARBA" id="ARBA00023284"/>
    </source>
</evidence>
<keyword evidence="9" id="KW-1185">Reference proteome</keyword>
<evidence type="ECO:0000256" key="1">
    <source>
        <dbReference type="ARBA" id="ARBA00008987"/>
    </source>
</evidence>
<organism evidence="8 9">
    <name type="scientific">Actinoplanes philippinensis</name>
    <dbReference type="NCBI Taxonomy" id="35752"/>
    <lineage>
        <taxon>Bacteria</taxon>
        <taxon>Bacillati</taxon>
        <taxon>Actinomycetota</taxon>
        <taxon>Actinomycetes</taxon>
        <taxon>Micromonosporales</taxon>
        <taxon>Micromonosporaceae</taxon>
        <taxon>Actinoplanes</taxon>
    </lineage>
</organism>
<name>A0A1I2HJQ0_9ACTN</name>
<keyword evidence="2" id="KW-0813">Transport</keyword>
<accession>A0A1I2HJQ0</accession>
<dbReference type="EMBL" id="FONV01000008">
    <property type="protein sequence ID" value="SFF29949.1"/>
    <property type="molecule type" value="Genomic_DNA"/>
</dbReference>
<evidence type="ECO:0000313" key="8">
    <source>
        <dbReference type="EMBL" id="SFF29949.1"/>
    </source>
</evidence>
<dbReference type="GO" id="GO:0005829">
    <property type="term" value="C:cytosol"/>
    <property type="evidence" value="ECO:0007669"/>
    <property type="project" value="TreeGrafter"/>
</dbReference>
<feature type="domain" description="Thioredoxin" evidence="7">
    <location>
        <begin position="11"/>
        <end position="140"/>
    </location>
</feature>
<protein>
    <recommendedName>
        <fullName evidence="6">Thioredoxin</fullName>
    </recommendedName>
</protein>
<comment type="similarity">
    <text evidence="1">Belongs to the thioredoxin family.</text>
</comment>